<evidence type="ECO:0000256" key="7">
    <source>
        <dbReference type="ARBA" id="ARBA00023054"/>
    </source>
</evidence>
<evidence type="ECO:0000256" key="1">
    <source>
        <dbReference type="ARBA" id="ARBA00008894"/>
    </source>
</evidence>
<dbReference type="FunFam" id="1.10.10.10:FF:000322">
    <property type="entry name" value="Probable disease resistance protein At1g63360"/>
    <property type="match status" value="1"/>
</dbReference>
<dbReference type="GO" id="GO:0043531">
    <property type="term" value="F:ADP binding"/>
    <property type="evidence" value="ECO:0007669"/>
    <property type="project" value="InterPro"/>
</dbReference>
<evidence type="ECO:0000256" key="8">
    <source>
        <dbReference type="SAM" id="Coils"/>
    </source>
</evidence>
<feature type="domain" description="Disease resistance protein winged helix" evidence="10">
    <location>
        <begin position="413"/>
        <end position="483"/>
    </location>
</feature>
<evidence type="ECO:0000256" key="2">
    <source>
        <dbReference type="ARBA" id="ARBA00022614"/>
    </source>
</evidence>
<dbReference type="PANTHER" id="PTHR33463:SF210">
    <property type="entry name" value="NB-ARC DOMAIN-CONTAINING PROTEIN"/>
    <property type="match status" value="1"/>
</dbReference>
<dbReference type="Pfam" id="PF23559">
    <property type="entry name" value="WHD_DRP"/>
    <property type="match status" value="1"/>
</dbReference>
<dbReference type="GO" id="GO:0006952">
    <property type="term" value="P:defense response"/>
    <property type="evidence" value="ECO:0007669"/>
    <property type="project" value="UniProtKB-KW"/>
</dbReference>
<feature type="domain" description="NB-ARC" evidence="9">
    <location>
        <begin position="157"/>
        <end position="327"/>
    </location>
</feature>
<evidence type="ECO:0000256" key="6">
    <source>
        <dbReference type="ARBA" id="ARBA00022840"/>
    </source>
</evidence>
<evidence type="ECO:0000256" key="3">
    <source>
        <dbReference type="ARBA" id="ARBA00022737"/>
    </source>
</evidence>
<evidence type="ECO:0000256" key="4">
    <source>
        <dbReference type="ARBA" id="ARBA00022741"/>
    </source>
</evidence>
<evidence type="ECO:0000259" key="11">
    <source>
        <dbReference type="Pfam" id="PF23598"/>
    </source>
</evidence>
<keyword evidence="4" id="KW-0547">Nucleotide-binding</keyword>
<keyword evidence="5" id="KW-0611">Plant defense</keyword>
<dbReference type="Proteomes" id="UP000694240">
    <property type="component" value="Chromosome 1"/>
</dbReference>
<dbReference type="FunFam" id="3.80.10.10:FF:000799">
    <property type="entry name" value="Probable disease resistance protein At5g63020"/>
    <property type="match status" value="1"/>
</dbReference>
<sequence length="893" mass="101970">MGISFSIPFDPCVNKVSQWLDMKGSYTHNLEKNLVALETTMEELKAKRDDLLRRLKREEDRGLQRLSEFQVWLNRVATVEDIIITLLRDRDVEIQRLCLCRFCSKNLTTSYRYGKSVFLRLREVEKLKGEVFGVITEQASTSAFEERPLQPTIVGQDTMLDKAWKHLMEDGTGIMGMYGMGGVGKTTLLTQLFNMFNKDKCGFDIGIWVVVSQEVNVEKIQDEIAQKLGLGEDEWTQKDKSQKGICLYNILREKRFVLVLDDIWEKVELDKIGIPDPTSHKGCRLVFTTRSLHVCTSMGDEEPMEVQCLEENVAFDLFQKKVGQTTLGSDPGIPQLARIVAKKCCGLPLALNVIGETMSCKRTIQEWRNAIHVLNSYAAEFIGMEDKVLPLLKYSYDNLNGEHVKSSLLYCALFPEDAKILKEELIEYWICEEIIDGSEGIERAEDKGYDIIGSLVRASLLMECVDLKGKSSVIMHDVVREMALWIASELGIQKEAFIVRAGVGLREIPKVRNWNVVKRMSLMDNKIRHLVGSYECMELTTLLLGNGKYGSIWRIGIMETISSEFFNCMPKLAVLDLSHNQSLFELPEEISNLVSLKYLNLSHTGIRHLSKGIQELKKIIHLNLEHTSKLESIDGISSLHNLKVLKLYGSRLPWDLNRVKELETLEHLEILTTTIDPRAKQFLSSHRLMSRSRLLQIFGSTIFSPDRQLESLSVSTDKLREFEIMFCSISEIKMGGICNFLSLVDVHIFSCQGLRELTFLIFAPKLRSLTVQDVKDLEDIINEEKACEGEDSGILPFPELNYLSLDDLPKLKNIYWRPLPFLCLEKITIGKCPNLRKLPLDSTSGKQGENGCIIHYQDSRWLKGVKWADKATKKRFLPSCEHRLERCETISED</sequence>
<dbReference type="FunFam" id="3.40.50.300:FF:001091">
    <property type="entry name" value="Probable disease resistance protein At1g61300"/>
    <property type="match status" value="1"/>
</dbReference>
<evidence type="ECO:0000256" key="5">
    <source>
        <dbReference type="ARBA" id="ARBA00022821"/>
    </source>
</evidence>
<comment type="similarity">
    <text evidence="1">Belongs to the disease resistance NB-LRR family.</text>
</comment>
<feature type="domain" description="Disease resistance R13L4/SHOC-2-like LRR" evidence="11">
    <location>
        <begin position="570"/>
        <end position="806"/>
    </location>
</feature>
<reference evidence="12 13" key="1">
    <citation type="submission" date="2020-12" db="EMBL/GenBank/DDBJ databases">
        <title>Concerted genomic and epigenomic changes stabilize Arabidopsis allopolyploids.</title>
        <authorList>
            <person name="Chen Z."/>
        </authorList>
    </citation>
    <scope>NUCLEOTIDE SEQUENCE [LARGE SCALE GENOMIC DNA]</scope>
    <source>
        <strain evidence="12">Allo738</strain>
        <tissue evidence="12">Leaf</tissue>
    </source>
</reference>
<organism evidence="12 13">
    <name type="scientific">Arabidopsis thaliana x Arabidopsis arenosa</name>
    <dbReference type="NCBI Taxonomy" id="1240361"/>
    <lineage>
        <taxon>Eukaryota</taxon>
        <taxon>Viridiplantae</taxon>
        <taxon>Streptophyta</taxon>
        <taxon>Embryophyta</taxon>
        <taxon>Tracheophyta</taxon>
        <taxon>Spermatophyta</taxon>
        <taxon>Magnoliopsida</taxon>
        <taxon>eudicotyledons</taxon>
        <taxon>Gunneridae</taxon>
        <taxon>Pentapetalae</taxon>
        <taxon>rosids</taxon>
        <taxon>malvids</taxon>
        <taxon>Brassicales</taxon>
        <taxon>Brassicaceae</taxon>
        <taxon>Camelineae</taxon>
        <taxon>Arabidopsis</taxon>
    </lineage>
</organism>
<proteinExistence type="inferred from homology"/>
<dbReference type="FunFam" id="1.10.8.430:FF:000003">
    <property type="entry name" value="Probable disease resistance protein At5g66910"/>
    <property type="match status" value="1"/>
</dbReference>
<dbReference type="Pfam" id="PF00931">
    <property type="entry name" value="NB-ARC"/>
    <property type="match status" value="1"/>
</dbReference>
<dbReference type="InterPro" id="IPR055414">
    <property type="entry name" value="LRR_R13L4/SHOC2-like"/>
</dbReference>
<dbReference type="PANTHER" id="PTHR33463">
    <property type="entry name" value="NB-ARC DOMAIN-CONTAINING PROTEIN-RELATED"/>
    <property type="match status" value="1"/>
</dbReference>
<dbReference type="InterPro" id="IPR058922">
    <property type="entry name" value="WHD_DRP"/>
</dbReference>
<dbReference type="InterPro" id="IPR050905">
    <property type="entry name" value="Plant_NBS-LRR"/>
</dbReference>
<keyword evidence="13" id="KW-1185">Reference proteome</keyword>
<keyword evidence="7 8" id="KW-0175">Coiled coil</keyword>
<comment type="caution">
    <text evidence="12">The sequence shown here is derived from an EMBL/GenBank/DDBJ whole genome shotgun (WGS) entry which is preliminary data.</text>
</comment>
<dbReference type="GO" id="GO:0005524">
    <property type="term" value="F:ATP binding"/>
    <property type="evidence" value="ECO:0007669"/>
    <property type="project" value="UniProtKB-KW"/>
</dbReference>
<dbReference type="Pfam" id="PF23598">
    <property type="entry name" value="LRR_14"/>
    <property type="match status" value="1"/>
</dbReference>
<evidence type="ECO:0000313" key="13">
    <source>
        <dbReference type="Proteomes" id="UP000694240"/>
    </source>
</evidence>
<dbReference type="GO" id="GO:0005886">
    <property type="term" value="C:plasma membrane"/>
    <property type="evidence" value="ECO:0007669"/>
    <property type="project" value="UniProtKB-ARBA"/>
</dbReference>
<evidence type="ECO:0000259" key="9">
    <source>
        <dbReference type="Pfam" id="PF00931"/>
    </source>
</evidence>
<keyword evidence="3" id="KW-0677">Repeat</keyword>
<gene>
    <name evidence="12" type="ORF">ISN45_At01g052920</name>
</gene>
<evidence type="ECO:0000313" key="12">
    <source>
        <dbReference type="EMBL" id="KAG7650325.1"/>
    </source>
</evidence>
<evidence type="ECO:0000259" key="10">
    <source>
        <dbReference type="Pfam" id="PF23559"/>
    </source>
</evidence>
<name>A0A8T2GSG7_9BRAS</name>
<keyword evidence="2" id="KW-0433">Leucine-rich repeat</keyword>
<dbReference type="FunFam" id="3.80.10.10:FF:000861">
    <property type="entry name" value="Disease resistance protein (CC-NBS-LRR class) family"/>
    <property type="match status" value="1"/>
</dbReference>
<dbReference type="EMBL" id="JAEFBK010000001">
    <property type="protein sequence ID" value="KAG7650325.1"/>
    <property type="molecule type" value="Genomic_DNA"/>
</dbReference>
<feature type="coiled-coil region" evidence="8">
    <location>
        <begin position="27"/>
        <end position="61"/>
    </location>
</feature>
<dbReference type="AlphaFoldDB" id="A0A8T2GSG7"/>
<keyword evidence="6" id="KW-0067">ATP-binding</keyword>
<protein>
    <submittedName>
        <fullName evidence="12">NB-ARC</fullName>
    </submittedName>
</protein>
<dbReference type="InterPro" id="IPR002182">
    <property type="entry name" value="NB-ARC"/>
</dbReference>
<accession>A0A8T2GSG7</accession>